<dbReference type="PANTHER" id="PTHR35457">
    <property type="entry name" value="HEME A SYNTHASE"/>
    <property type="match status" value="1"/>
</dbReference>
<evidence type="ECO:0000256" key="6">
    <source>
        <dbReference type="ARBA" id="ARBA00023002"/>
    </source>
</evidence>
<keyword evidence="15" id="KW-1185">Reference proteome</keyword>
<evidence type="ECO:0000256" key="12">
    <source>
        <dbReference type="SAM" id="MobiDB-lite"/>
    </source>
</evidence>
<feature type="transmembrane region" description="Helical" evidence="13">
    <location>
        <begin position="79"/>
        <end position="97"/>
    </location>
</feature>
<feature type="region of interest" description="Disordered" evidence="12">
    <location>
        <begin position="305"/>
        <end position="327"/>
    </location>
</feature>
<gene>
    <name evidence="14" type="ORF">D2L64_18005</name>
</gene>
<evidence type="ECO:0000313" key="14">
    <source>
        <dbReference type="EMBL" id="RIV36883.1"/>
    </source>
</evidence>
<comment type="subcellular location">
    <subcellularLocation>
        <location evidence="1">Membrane</location>
        <topology evidence="1">Multi-pass membrane protein</topology>
    </subcellularLocation>
</comment>
<comment type="pathway">
    <text evidence="11">Porphyrin-containing compound metabolism.</text>
</comment>
<dbReference type="OrthoDB" id="5241540at2"/>
<evidence type="ECO:0000256" key="4">
    <source>
        <dbReference type="ARBA" id="ARBA00022723"/>
    </source>
</evidence>
<feature type="transmembrane region" description="Helical" evidence="13">
    <location>
        <begin position="174"/>
        <end position="195"/>
    </location>
</feature>
<name>A0A418MRV7_9ACTN</name>
<dbReference type="EMBL" id="QXEC01000017">
    <property type="protein sequence ID" value="RIV36883.1"/>
    <property type="molecule type" value="Genomic_DNA"/>
</dbReference>
<feature type="compositionally biased region" description="Low complexity" evidence="12">
    <location>
        <begin position="307"/>
        <end position="320"/>
    </location>
</feature>
<evidence type="ECO:0000256" key="2">
    <source>
        <dbReference type="ARBA" id="ARBA00022475"/>
    </source>
</evidence>
<dbReference type="AlphaFoldDB" id="A0A418MRV7"/>
<keyword evidence="10" id="KW-1015">Disulfide bond</keyword>
<dbReference type="GO" id="GO:0016020">
    <property type="term" value="C:membrane"/>
    <property type="evidence" value="ECO:0007669"/>
    <property type="project" value="UniProtKB-SubCell"/>
</dbReference>
<evidence type="ECO:0000256" key="3">
    <source>
        <dbReference type="ARBA" id="ARBA00022692"/>
    </source>
</evidence>
<evidence type="ECO:0000256" key="11">
    <source>
        <dbReference type="ARBA" id="ARBA00023444"/>
    </source>
</evidence>
<keyword evidence="6" id="KW-0560">Oxidoreductase</keyword>
<feature type="transmembrane region" description="Helical" evidence="13">
    <location>
        <begin position="275"/>
        <end position="296"/>
    </location>
</feature>
<keyword evidence="5 13" id="KW-1133">Transmembrane helix</keyword>
<evidence type="ECO:0000256" key="1">
    <source>
        <dbReference type="ARBA" id="ARBA00004141"/>
    </source>
</evidence>
<keyword evidence="4" id="KW-0479">Metal-binding</keyword>
<evidence type="ECO:0000256" key="5">
    <source>
        <dbReference type="ARBA" id="ARBA00022989"/>
    </source>
</evidence>
<keyword evidence="8" id="KW-0350">Heme biosynthesis</keyword>
<evidence type="ECO:0000256" key="8">
    <source>
        <dbReference type="ARBA" id="ARBA00023133"/>
    </source>
</evidence>
<evidence type="ECO:0000256" key="10">
    <source>
        <dbReference type="ARBA" id="ARBA00023157"/>
    </source>
</evidence>
<feature type="transmembrane region" description="Helical" evidence="13">
    <location>
        <begin position="131"/>
        <end position="154"/>
    </location>
</feature>
<dbReference type="Pfam" id="PF02628">
    <property type="entry name" value="COX15-CtaA"/>
    <property type="match status" value="1"/>
</dbReference>
<keyword evidence="7" id="KW-0408">Iron</keyword>
<feature type="transmembrane region" description="Helical" evidence="13">
    <location>
        <begin position="20"/>
        <end position="41"/>
    </location>
</feature>
<dbReference type="Proteomes" id="UP000283832">
    <property type="component" value="Unassembled WGS sequence"/>
</dbReference>
<keyword evidence="2" id="KW-1003">Cell membrane</keyword>
<reference evidence="14 15" key="1">
    <citation type="submission" date="2018-08" db="EMBL/GenBank/DDBJ databases">
        <title>Jishengella sp. nov., isolated from a root of Azadirachta indica A. Juss. var. siamensis Valenton.</title>
        <authorList>
            <person name="Kuncharoen N."/>
            <person name="Tanasupawat S."/>
            <person name="Kudo T."/>
            <person name="Ohkuma M."/>
        </authorList>
    </citation>
    <scope>NUCLEOTIDE SEQUENCE [LARGE SCALE GENOMIC DNA]</scope>
    <source>
        <strain evidence="14 15">AZ1-13</strain>
    </source>
</reference>
<comment type="caution">
    <text evidence="14">The sequence shown here is derived from an EMBL/GenBank/DDBJ whole genome shotgun (WGS) entry which is preliminary data.</text>
</comment>
<proteinExistence type="predicted"/>
<organism evidence="14 15">
    <name type="scientific">Micromonospora radicis</name>
    <dbReference type="NCBI Taxonomy" id="1894971"/>
    <lineage>
        <taxon>Bacteria</taxon>
        <taxon>Bacillati</taxon>
        <taxon>Actinomycetota</taxon>
        <taxon>Actinomycetes</taxon>
        <taxon>Micromonosporales</taxon>
        <taxon>Micromonosporaceae</taxon>
        <taxon>Micromonospora</taxon>
    </lineage>
</organism>
<evidence type="ECO:0000256" key="7">
    <source>
        <dbReference type="ARBA" id="ARBA00023004"/>
    </source>
</evidence>
<dbReference type="RefSeq" id="WP_119578089.1">
    <property type="nucleotide sequence ID" value="NZ_QXEC01000017.1"/>
</dbReference>
<keyword evidence="9 13" id="KW-0472">Membrane</keyword>
<dbReference type="GO" id="GO:0046872">
    <property type="term" value="F:metal ion binding"/>
    <property type="evidence" value="ECO:0007669"/>
    <property type="project" value="UniProtKB-KW"/>
</dbReference>
<sequence length="327" mass="34675">MRRIRFVKRPARFSVSTTLLRRLALANIVANAAIVVTGGAVRLTASGLGCPTWPRCTDESYTTTAEMGVHGVIEFGNRLLTFVLVLIAGATLLAALWHRPRRRGAVPLALAVVLGIVAQAVIGGITVRTQLHPSIVGIHFVVSMLLLLVAYALWRRVREPDGPKVSLVPPTLRALTWTTVVTSAAVIVVGVAVTGSGPHAGDADAIRNGLDPETISQIHADLVFLLVGLTVGLWLALHALGAPAHVVRAARTLLLVELAQGVIGFVQYFTNLPALLVGAHMLGSCLVWLATLAVLWSIRERRPVDPAPSTTPTESTTPAEQPVATHA</sequence>
<dbReference type="GO" id="GO:0016491">
    <property type="term" value="F:oxidoreductase activity"/>
    <property type="evidence" value="ECO:0007669"/>
    <property type="project" value="UniProtKB-KW"/>
</dbReference>
<protein>
    <submittedName>
        <fullName evidence="14">Heme A synthase</fullName>
    </submittedName>
</protein>
<feature type="transmembrane region" description="Helical" evidence="13">
    <location>
        <begin position="249"/>
        <end position="269"/>
    </location>
</feature>
<feature type="transmembrane region" description="Helical" evidence="13">
    <location>
        <begin position="104"/>
        <end position="125"/>
    </location>
</feature>
<feature type="transmembrane region" description="Helical" evidence="13">
    <location>
        <begin position="215"/>
        <end position="237"/>
    </location>
</feature>
<evidence type="ECO:0000313" key="15">
    <source>
        <dbReference type="Proteomes" id="UP000283832"/>
    </source>
</evidence>
<keyword evidence="3 13" id="KW-0812">Transmembrane</keyword>
<dbReference type="GO" id="GO:0006784">
    <property type="term" value="P:heme A biosynthetic process"/>
    <property type="evidence" value="ECO:0007669"/>
    <property type="project" value="InterPro"/>
</dbReference>
<dbReference type="InterPro" id="IPR050450">
    <property type="entry name" value="COX15/CtaA_HemeA_synthase"/>
</dbReference>
<accession>A0A418MRV7</accession>
<dbReference type="PANTHER" id="PTHR35457:SF1">
    <property type="entry name" value="HEME A SYNTHASE"/>
    <property type="match status" value="1"/>
</dbReference>
<evidence type="ECO:0000256" key="13">
    <source>
        <dbReference type="SAM" id="Phobius"/>
    </source>
</evidence>
<dbReference type="InterPro" id="IPR003780">
    <property type="entry name" value="COX15/CtaA_fam"/>
</dbReference>
<evidence type="ECO:0000256" key="9">
    <source>
        <dbReference type="ARBA" id="ARBA00023136"/>
    </source>
</evidence>